<dbReference type="AlphaFoldDB" id="A0AB38RMM9"/>
<geneLocation type="plasmid" evidence="2 3">
    <name>pdjl-6-4</name>
</geneLocation>
<feature type="region of interest" description="Disordered" evidence="1">
    <location>
        <begin position="8"/>
        <end position="28"/>
    </location>
</feature>
<sequence length="257" mass="28183">MITAIRVENSSGFDKRGSSSSSTSSRFRQRLRGQVDAHMVCDRPPHNLSGVQRVSPKVRSFVTSVCRMPRLIHLNGASGIGKSTIARMYADRHPGVLNLDTDHVVSLVGGWQDNFWTALVAARELAVSMAATHLQSGHDVVMPQLVTRITEIEDFEVAAKTSDAEYLEVVLIGSKEQALARFAERSTHLEITHQQQLDQVIVQNGGDGLLERIHDHLTQYLRIRSNYLVIDADRSTAEGTYESLIAALAALAALAAS</sequence>
<gene>
    <name evidence="2" type="ORF">M0639_33490</name>
</gene>
<dbReference type="Proteomes" id="UP000831484">
    <property type="component" value="Plasmid pdjl-6-4"/>
</dbReference>
<dbReference type="SUPFAM" id="SSF52540">
    <property type="entry name" value="P-loop containing nucleoside triphosphate hydrolases"/>
    <property type="match status" value="1"/>
</dbReference>
<organism evidence="2 3">
    <name type="scientific">Rhodococcus qingshengii JCM 15477</name>
    <dbReference type="NCBI Taxonomy" id="1303681"/>
    <lineage>
        <taxon>Bacteria</taxon>
        <taxon>Bacillati</taxon>
        <taxon>Actinomycetota</taxon>
        <taxon>Actinomycetes</taxon>
        <taxon>Mycobacteriales</taxon>
        <taxon>Nocardiaceae</taxon>
        <taxon>Rhodococcus</taxon>
        <taxon>Rhodococcus erythropolis group</taxon>
    </lineage>
</organism>
<evidence type="ECO:0000313" key="2">
    <source>
        <dbReference type="EMBL" id="UPU46628.1"/>
    </source>
</evidence>
<keyword evidence="2" id="KW-0614">Plasmid</keyword>
<keyword evidence="3" id="KW-1185">Reference proteome</keyword>
<dbReference type="InterPro" id="IPR027417">
    <property type="entry name" value="P-loop_NTPase"/>
</dbReference>
<dbReference type="RefSeq" id="WP_156423094.1">
    <property type="nucleotide sequence ID" value="NZ_CP096567.1"/>
</dbReference>
<name>A0AB38RMM9_RHOSG</name>
<dbReference type="EMBL" id="CP096567">
    <property type="protein sequence ID" value="UPU46628.1"/>
    <property type="molecule type" value="Genomic_DNA"/>
</dbReference>
<dbReference type="Pfam" id="PF13671">
    <property type="entry name" value="AAA_33"/>
    <property type="match status" value="1"/>
</dbReference>
<proteinExistence type="predicted"/>
<reference evidence="3" key="1">
    <citation type="journal article" date="2022" name="Environ. Microbiol.">
        <title>Functional analysis, diversity, and distribution of carbendazim hydrolases MheI and CbmA, responsible for the initial step in carbendazim degradation.</title>
        <authorList>
            <person name="Zhang M."/>
            <person name="Bai X."/>
            <person name="Li Q."/>
            <person name="Zhang L."/>
            <person name="Zhu Q."/>
            <person name="Gao S."/>
            <person name="Ke Z."/>
            <person name="Jiang M."/>
            <person name="Hu J."/>
            <person name="Qiu J."/>
            <person name="Hong Q."/>
        </authorList>
    </citation>
    <scope>NUCLEOTIDE SEQUENCE [LARGE SCALE GENOMIC DNA]</scope>
    <source>
        <strain evidence="3">djl-6</strain>
    </source>
</reference>
<evidence type="ECO:0000313" key="3">
    <source>
        <dbReference type="Proteomes" id="UP000831484"/>
    </source>
</evidence>
<protein>
    <submittedName>
        <fullName evidence="2">AAA family ATPase</fullName>
    </submittedName>
</protein>
<accession>A0AB38RMM9</accession>
<evidence type="ECO:0000256" key="1">
    <source>
        <dbReference type="SAM" id="MobiDB-lite"/>
    </source>
</evidence>
<dbReference type="Gene3D" id="3.40.50.300">
    <property type="entry name" value="P-loop containing nucleotide triphosphate hydrolases"/>
    <property type="match status" value="1"/>
</dbReference>